<evidence type="ECO:0000256" key="1">
    <source>
        <dbReference type="SAM" id="Phobius"/>
    </source>
</evidence>
<keyword evidence="1" id="KW-0472">Membrane</keyword>
<keyword evidence="1" id="KW-1133">Transmembrane helix</keyword>
<keyword evidence="1" id="KW-0812">Transmembrane</keyword>
<dbReference type="Proteomes" id="UP000231267">
    <property type="component" value="Unassembled WGS sequence"/>
</dbReference>
<evidence type="ECO:0000313" key="2">
    <source>
        <dbReference type="EMBL" id="PIW66104.1"/>
    </source>
</evidence>
<sequence length="63" mass="7317">MKSKALRFCGVFFLFISAIHIARFMFPDLSIKFGFNEPLWYSILALVVPLIIGLWALRLSRKL</sequence>
<accession>A0A2J0LGX1</accession>
<organism evidence="2 3">
    <name type="scientific">Candidatus Taenaricola geysiri</name>
    <dbReference type="NCBI Taxonomy" id="1974752"/>
    <lineage>
        <taxon>Bacteria</taxon>
        <taxon>Pseudomonadati</taxon>
        <taxon>Candidatus Omnitrophota</taxon>
        <taxon>Candidatus Taenaricola</taxon>
    </lineage>
</organism>
<feature type="transmembrane region" description="Helical" evidence="1">
    <location>
        <begin position="38"/>
        <end position="57"/>
    </location>
</feature>
<dbReference type="EMBL" id="PFGP01000115">
    <property type="protein sequence ID" value="PIW66104.1"/>
    <property type="molecule type" value="Genomic_DNA"/>
</dbReference>
<gene>
    <name evidence="2" type="ORF">COW11_05050</name>
</gene>
<protein>
    <submittedName>
        <fullName evidence="2">Uncharacterized protein</fullName>
    </submittedName>
</protein>
<evidence type="ECO:0000313" key="3">
    <source>
        <dbReference type="Proteomes" id="UP000231267"/>
    </source>
</evidence>
<feature type="transmembrane region" description="Helical" evidence="1">
    <location>
        <begin position="5"/>
        <end position="26"/>
    </location>
</feature>
<comment type="caution">
    <text evidence="2">The sequence shown here is derived from an EMBL/GenBank/DDBJ whole genome shotgun (WGS) entry which is preliminary data.</text>
</comment>
<name>A0A2J0LGX1_9BACT</name>
<reference evidence="2 3" key="1">
    <citation type="submission" date="2017-09" db="EMBL/GenBank/DDBJ databases">
        <title>Depth-based differentiation of microbial function through sediment-hosted aquifers and enrichment of novel symbionts in the deep terrestrial subsurface.</title>
        <authorList>
            <person name="Probst A.J."/>
            <person name="Ladd B."/>
            <person name="Jarett J.K."/>
            <person name="Geller-Mcgrath D.E."/>
            <person name="Sieber C.M."/>
            <person name="Emerson J.B."/>
            <person name="Anantharaman K."/>
            <person name="Thomas B.C."/>
            <person name="Malmstrom R."/>
            <person name="Stieglmeier M."/>
            <person name="Klingl A."/>
            <person name="Woyke T."/>
            <person name="Ryan C.M."/>
            <person name="Banfield J.F."/>
        </authorList>
    </citation>
    <scope>NUCLEOTIDE SEQUENCE [LARGE SCALE GENOMIC DNA]</scope>
    <source>
        <strain evidence="2">CG12_big_fil_rev_8_21_14_0_65_43_15</strain>
    </source>
</reference>
<dbReference type="AlphaFoldDB" id="A0A2J0LGX1"/>
<proteinExistence type="predicted"/>